<dbReference type="RefSeq" id="WP_100357816.1">
    <property type="nucleotide sequence ID" value="NZ_PGOZ01000011.1"/>
</dbReference>
<name>A0A2H9UKI1_9GAMM</name>
<gene>
    <name evidence="2" type="ORF">CU320_09610</name>
</gene>
<sequence>MDNRCFKLKRSYCALAFQLFIFALLMYLLYQLLPITIWLLSAAMGLVIYQLFYRKTPQIEQFEYLDGREWSLTAKSRPTCRVCVSHVIDHQAYIVVYFQHAKAQPLLIWCDQLPLKQWKSLKVLTKFI</sequence>
<comment type="caution">
    <text evidence="2">The sequence shown here is derived from an EMBL/GenBank/DDBJ whole genome shotgun (WGS) entry which is preliminary data.</text>
</comment>
<evidence type="ECO:0000313" key="2">
    <source>
        <dbReference type="EMBL" id="PJI32222.1"/>
    </source>
</evidence>
<reference evidence="2 3" key="2">
    <citation type="submission" date="2017-12" db="EMBL/GenBank/DDBJ databases">
        <title>Revising the taxonomy of the Acinetobacter lwoffii group: the description of Acinetobacter pseudolwoffii sp. nov. and emended description of Acinetobacter lwoffii.</title>
        <authorList>
            <person name="Nemec A."/>
        </authorList>
    </citation>
    <scope>NUCLEOTIDE SEQUENCE [LARGE SCALE GENOMIC DNA]</scope>
    <source>
        <strain evidence="2 3">ANC 5347</strain>
    </source>
</reference>
<feature type="transmembrane region" description="Helical" evidence="1">
    <location>
        <begin position="12"/>
        <end position="29"/>
    </location>
</feature>
<accession>A0A2H9UKI1</accession>
<keyword evidence="1" id="KW-0812">Transmembrane</keyword>
<dbReference type="EMBL" id="PGOZ01000011">
    <property type="protein sequence ID" value="PJI32222.1"/>
    <property type="molecule type" value="Genomic_DNA"/>
</dbReference>
<evidence type="ECO:0000256" key="1">
    <source>
        <dbReference type="SAM" id="Phobius"/>
    </source>
</evidence>
<reference evidence="2 3" key="1">
    <citation type="submission" date="2017-11" db="EMBL/GenBank/DDBJ databases">
        <authorList>
            <person name="Han C.G."/>
        </authorList>
    </citation>
    <scope>NUCLEOTIDE SEQUENCE [LARGE SCALE GENOMIC DNA]</scope>
    <source>
        <strain evidence="2 3">ANC 5347</strain>
    </source>
</reference>
<organism evidence="2 3">
    <name type="scientific">Acinetobacter pseudolwoffii</name>
    <dbReference type="NCBI Taxonomy" id="2053287"/>
    <lineage>
        <taxon>Bacteria</taxon>
        <taxon>Pseudomonadati</taxon>
        <taxon>Pseudomonadota</taxon>
        <taxon>Gammaproteobacteria</taxon>
        <taxon>Moraxellales</taxon>
        <taxon>Moraxellaceae</taxon>
        <taxon>Acinetobacter</taxon>
    </lineage>
</organism>
<dbReference type="AlphaFoldDB" id="A0A2H9UKI1"/>
<proteinExistence type="predicted"/>
<dbReference type="Proteomes" id="UP000242351">
    <property type="component" value="Unassembled WGS sequence"/>
</dbReference>
<evidence type="ECO:0000313" key="3">
    <source>
        <dbReference type="Proteomes" id="UP000242351"/>
    </source>
</evidence>
<feature type="transmembrane region" description="Helical" evidence="1">
    <location>
        <begin position="35"/>
        <end position="53"/>
    </location>
</feature>
<keyword evidence="1" id="KW-1133">Transmembrane helix</keyword>
<protein>
    <submittedName>
        <fullName evidence="2">Uncharacterized protein</fullName>
    </submittedName>
</protein>
<keyword evidence="1" id="KW-0472">Membrane</keyword>